<dbReference type="Proteomes" id="UP000293347">
    <property type="component" value="Unassembled WGS sequence"/>
</dbReference>
<keyword evidence="3" id="KW-1185">Reference proteome</keyword>
<dbReference type="EMBL" id="SJSL01000005">
    <property type="protein sequence ID" value="TCC99934.1"/>
    <property type="molecule type" value="Genomic_DNA"/>
</dbReference>
<evidence type="ECO:0000313" key="3">
    <source>
        <dbReference type="Proteomes" id="UP000293347"/>
    </source>
</evidence>
<feature type="transmembrane region" description="Helical" evidence="1">
    <location>
        <begin position="56"/>
        <end position="75"/>
    </location>
</feature>
<evidence type="ECO:0008006" key="4">
    <source>
        <dbReference type="Google" id="ProtNLM"/>
    </source>
</evidence>
<name>A0A4R0NLM7_9SPHI</name>
<dbReference type="OrthoDB" id="1121049at2"/>
<proteinExistence type="predicted"/>
<protein>
    <recommendedName>
        <fullName evidence="4">YcxB-like protein</fullName>
    </recommendedName>
</protein>
<evidence type="ECO:0000313" key="2">
    <source>
        <dbReference type="EMBL" id="TCC99934.1"/>
    </source>
</evidence>
<dbReference type="RefSeq" id="WP_131597269.1">
    <property type="nucleotide sequence ID" value="NZ_SJSL01000005.1"/>
</dbReference>
<gene>
    <name evidence="2" type="ORF">EZ437_16990</name>
</gene>
<reference evidence="2 3" key="1">
    <citation type="submission" date="2019-02" db="EMBL/GenBank/DDBJ databases">
        <title>Pedobacter sp. RP-1-14 sp. nov., isolated from Arctic soil.</title>
        <authorList>
            <person name="Dahal R.H."/>
        </authorList>
    </citation>
    <scope>NUCLEOTIDE SEQUENCE [LARGE SCALE GENOMIC DNA]</scope>
    <source>
        <strain evidence="2 3">RP-1-14</strain>
    </source>
</reference>
<feature type="transmembrane region" description="Helical" evidence="1">
    <location>
        <begin position="33"/>
        <end position="50"/>
    </location>
</feature>
<sequence>MTHTVTITEHDHITFQLYDASTNDLKISNRRKSWFYLILFGVLMMLVGKISESNFLIYYGVFFSVLAIVFGNIYLRWRHKRHYTSHTKNYRKGVGNETVHLEIVGDVIKMNNRTGDSNLKISEFQVVEEIGSHYFMKISTGYTLIVPKTNAVLNQEIVDIVKIYNIRHVKNLEWKWK</sequence>
<keyword evidence="1" id="KW-0812">Transmembrane</keyword>
<dbReference type="AlphaFoldDB" id="A0A4R0NLM7"/>
<comment type="caution">
    <text evidence="2">The sequence shown here is derived from an EMBL/GenBank/DDBJ whole genome shotgun (WGS) entry which is preliminary data.</text>
</comment>
<organism evidence="2 3">
    <name type="scientific">Pedobacter psychroterrae</name>
    <dbReference type="NCBI Taxonomy" id="2530453"/>
    <lineage>
        <taxon>Bacteria</taxon>
        <taxon>Pseudomonadati</taxon>
        <taxon>Bacteroidota</taxon>
        <taxon>Sphingobacteriia</taxon>
        <taxon>Sphingobacteriales</taxon>
        <taxon>Sphingobacteriaceae</taxon>
        <taxon>Pedobacter</taxon>
    </lineage>
</organism>
<accession>A0A4R0NLM7</accession>
<evidence type="ECO:0000256" key="1">
    <source>
        <dbReference type="SAM" id="Phobius"/>
    </source>
</evidence>
<keyword evidence="1" id="KW-0472">Membrane</keyword>
<keyword evidence="1" id="KW-1133">Transmembrane helix</keyword>